<dbReference type="PANTHER" id="PTHR43290:SF2">
    <property type="entry name" value="MEVALONATE KINASE"/>
    <property type="match status" value="1"/>
</dbReference>
<keyword evidence="2 11" id="KW-0444">Lipid biosynthesis</keyword>
<dbReference type="Gene3D" id="3.30.230.10">
    <property type="match status" value="1"/>
</dbReference>
<dbReference type="eggNOG" id="arCOG01028">
    <property type="taxonomic scope" value="Archaea"/>
</dbReference>
<evidence type="ECO:0000256" key="4">
    <source>
        <dbReference type="ARBA" id="ARBA00022741"/>
    </source>
</evidence>
<dbReference type="HOGENOM" id="CLU_017814_0_0_2"/>
<dbReference type="AlphaFoldDB" id="F2L332"/>
<protein>
    <recommendedName>
        <fullName evidence="11">Mevalonate kinase</fullName>
        <shortName evidence="11">MK</shortName>
        <shortName evidence="11">MVK</shortName>
        <ecNumber evidence="11">2.7.1.36</ecNumber>
    </recommendedName>
</protein>
<comment type="caution">
    <text evidence="11">Lacks conserved residue(s) required for the propagation of feature annotation.</text>
</comment>
<feature type="domain" description="GHMP kinase C-terminal" evidence="13">
    <location>
        <begin position="226"/>
        <end position="297"/>
    </location>
</feature>
<dbReference type="SUPFAM" id="SSF55060">
    <property type="entry name" value="GHMP Kinase, C-terminal domain"/>
    <property type="match status" value="1"/>
</dbReference>
<dbReference type="GO" id="GO:0000287">
    <property type="term" value="F:magnesium ion binding"/>
    <property type="evidence" value="ECO:0007669"/>
    <property type="project" value="UniProtKB-UniRule"/>
</dbReference>
<evidence type="ECO:0000256" key="9">
    <source>
        <dbReference type="ARBA" id="ARBA00023229"/>
    </source>
</evidence>
<evidence type="ECO:0000259" key="13">
    <source>
        <dbReference type="Pfam" id="PF08544"/>
    </source>
</evidence>
<dbReference type="Pfam" id="PF08544">
    <property type="entry name" value="GHMP_kinases_C"/>
    <property type="match status" value="1"/>
</dbReference>
<dbReference type="InterPro" id="IPR013750">
    <property type="entry name" value="GHMP_kinase_C_dom"/>
</dbReference>
<evidence type="ECO:0000256" key="8">
    <source>
        <dbReference type="ARBA" id="ARBA00023098"/>
    </source>
</evidence>
<dbReference type="STRING" id="999630.TUZN_1685"/>
<keyword evidence="5 11" id="KW-0418">Kinase</keyword>
<feature type="domain" description="GHMP kinase N-terminal" evidence="12">
    <location>
        <begin position="74"/>
        <end position="159"/>
    </location>
</feature>
<comment type="subcellular location">
    <subcellularLocation>
        <location evidence="11">Cytoplasm</location>
    </subcellularLocation>
</comment>
<reference key="2">
    <citation type="submission" date="2011-03" db="EMBL/GenBank/DDBJ databases">
        <title>Complete genome sequence of the thermoacidophilic crenarchaeon Thermoproteus uzoniensis 768-20.</title>
        <authorList>
            <person name="Mardanov A.V."/>
            <person name="Gumerov V.M."/>
            <person name="Beletsky A.V."/>
            <person name="Prokofeva M.I."/>
            <person name="Bonch-Osmolovskaya E.A."/>
            <person name="Ravin N.V."/>
            <person name="Skryabin K.G."/>
        </authorList>
    </citation>
    <scope>NUCLEOTIDE SEQUENCE</scope>
    <source>
        <strain>768-20</strain>
    </source>
</reference>
<comment type="similarity">
    <text evidence="11">Belongs to the GHMP kinase family. Mevalonate kinase subfamily.</text>
</comment>
<evidence type="ECO:0000256" key="10">
    <source>
        <dbReference type="ARBA" id="ARBA00029438"/>
    </source>
</evidence>
<comment type="cofactor">
    <cofactor evidence="11">
        <name>Mg(2+)</name>
        <dbReference type="ChEBI" id="CHEBI:18420"/>
    </cofactor>
</comment>
<evidence type="ECO:0000256" key="3">
    <source>
        <dbReference type="ARBA" id="ARBA00022679"/>
    </source>
</evidence>
<evidence type="ECO:0000313" key="14">
    <source>
        <dbReference type="EMBL" id="AEA13151.1"/>
    </source>
</evidence>
<keyword evidence="4 11" id="KW-0547">Nucleotide-binding</keyword>
<sequence length="314" mass="33081">MIRVFAPGVVKLFGEHAVVYGKPAIAVAVDKGVEVACEKGDKTVVRTGKAYVDIEYEHGTGAAHAKGHEPFLSYVAAALRKAEESFGRLAASFEIRGDFPPSVGAATSASVSVGILKAYSACLGVDVGKAELAKLAHGVELEVQGAASPMDTAVSAIGGMLRIEPNPFSYRRIDSAVDGFVLAVLPRRGTTKDIVAGVRALKARRRSVDAVIDAIGRLVDEAEGCLASSDLECVGELMEINNWLLGALGVVGHDVVMMLKYLKPYIYGGKISGAGRGGIVVLLPKRRQELREALAAMEVPSVEVKVDRDGARVV</sequence>
<comment type="function">
    <text evidence="11">Catalyzes the phosphorylation of (R)-mevalonate (MVA) to (R)-mevalonate 5-phosphate (MVAP). Functions in the mevalonate (MVA) pathway leading to isopentenyl diphosphate (IPP), a key precursor for the biosynthesis of isoprenoid compounds such as archaeal membrane lipids.</text>
</comment>
<dbReference type="InterPro" id="IPR014721">
    <property type="entry name" value="Ribsml_uS5_D2-typ_fold_subgr"/>
</dbReference>
<dbReference type="Pfam" id="PF00288">
    <property type="entry name" value="GHMP_kinases_N"/>
    <property type="match status" value="1"/>
</dbReference>
<name>F2L332_THEU7</name>
<dbReference type="KEGG" id="tuz:TUZN_1685"/>
<dbReference type="Gene3D" id="3.30.70.890">
    <property type="entry name" value="GHMP kinase, C-terminal domain"/>
    <property type="match status" value="1"/>
</dbReference>
<keyword evidence="9 11" id="KW-0414">Isoprene biosynthesis</keyword>
<evidence type="ECO:0000256" key="11">
    <source>
        <dbReference type="HAMAP-Rule" id="MF_00217"/>
    </source>
</evidence>
<dbReference type="OrthoDB" id="19001at2157"/>
<reference evidence="14 15" key="1">
    <citation type="journal article" date="2011" name="J. Bacteriol.">
        <title>Complete genome sequence of the thermoacidophilic crenarchaeon Thermoproteus uzoniensis 768-20.</title>
        <authorList>
            <person name="Mardanov A.V."/>
            <person name="Gumerov V.M."/>
            <person name="Beletsky A.V."/>
            <person name="Prokofeva M.I."/>
            <person name="Bonch-Osmolovskaya E.A."/>
            <person name="Ravin N.V."/>
            <person name="Skryabin K.G."/>
        </authorList>
    </citation>
    <scope>NUCLEOTIDE SEQUENCE [LARGE SCALE GENOMIC DNA]</scope>
    <source>
        <strain evidence="14 15">768-20</strain>
    </source>
</reference>
<dbReference type="InterPro" id="IPR036554">
    <property type="entry name" value="GHMP_kinase_C_sf"/>
</dbReference>
<evidence type="ECO:0000256" key="1">
    <source>
        <dbReference type="ARBA" id="ARBA00022490"/>
    </source>
</evidence>
<dbReference type="GeneID" id="10361204"/>
<dbReference type="InterPro" id="IPR006205">
    <property type="entry name" value="Mev_gal_kin"/>
</dbReference>
<comment type="pathway">
    <text evidence="10 11">Isoprenoid biosynthesis; isopentenyl diphosphate biosynthesis via mevalonate pathway; isopentenyl diphosphate from (R)-mevalonate: step 1/3.</text>
</comment>
<dbReference type="PANTHER" id="PTHR43290">
    <property type="entry name" value="MEVALONATE KINASE"/>
    <property type="match status" value="1"/>
</dbReference>
<dbReference type="EMBL" id="CP002590">
    <property type="protein sequence ID" value="AEA13151.1"/>
    <property type="molecule type" value="Genomic_DNA"/>
</dbReference>
<organism evidence="14 15">
    <name type="scientific">Thermoproteus uzoniensis (strain 768-20)</name>
    <dbReference type="NCBI Taxonomy" id="999630"/>
    <lineage>
        <taxon>Archaea</taxon>
        <taxon>Thermoproteota</taxon>
        <taxon>Thermoprotei</taxon>
        <taxon>Thermoproteales</taxon>
        <taxon>Thermoproteaceae</taxon>
        <taxon>Thermoproteus</taxon>
    </lineage>
</organism>
<dbReference type="InterPro" id="IPR022937">
    <property type="entry name" value="Mevalonate_kinase_arc"/>
</dbReference>
<dbReference type="EC" id="2.7.1.36" evidence="11"/>
<feature type="active site" description="Proton acceptor" evidence="11">
    <location>
        <position position="151"/>
    </location>
</feature>
<keyword evidence="1 11" id="KW-0963">Cytoplasm</keyword>
<evidence type="ECO:0000256" key="2">
    <source>
        <dbReference type="ARBA" id="ARBA00022516"/>
    </source>
</evidence>
<dbReference type="GO" id="GO:0005524">
    <property type="term" value="F:ATP binding"/>
    <property type="evidence" value="ECO:0007669"/>
    <property type="project" value="UniProtKB-UniRule"/>
</dbReference>
<evidence type="ECO:0000313" key="15">
    <source>
        <dbReference type="Proteomes" id="UP000008138"/>
    </source>
</evidence>
<dbReference type="InterPro" id="IPR006204">
    <property type="entry name" value="GHMP_kinase_N_dom"/>
</dbReference>
<evidence type="ECO:0000256" key="5">
    <source>
        <dbReference type="ARBA" id="ARBA00022777"/>
    </source>
</evidence>
<evidence type="ECO:0000259" key="12">
    <source>
        <dbReference type="Pfam" id="PF00288"/>
    </source>
</evidence>
<keyword evidence="6 11" id="KW-0067">ATP-binding</keyword>
<comment type="catalytic activity">
    <reaction evidence="11">
        <text>(R)-mevalonate + ATP = (R)-5-phosphomevalonate + ADP + H(+)</text>
        <dbReference type="Rhea" id="RHEA:17065"/>
        <dbReference type="ChEBI" id="CHEBI:15378"/>
        <dbReference type="ChEBI" id="CHEBI:30616"/>
        <dbReference type="ChEBI" id="CHEBI:36464"/>
        <dbReference type="ChEBI" id="CHEBI:58146"/>
        <dbReference type="ChEBI" id="CHEBI:456216"/>
        <dbReference type="EC" id="2.7.1.36"/>
    </reaction>
</comment>
<dbReference type="GO" id="GO:0019287">
    <property type="term" value="P:isopentenyl diphosphate biosynthetic process, mevalonate pathway"/>
    <property type="evidence" value="ECO:0007669"/>
    <property type="project" value="UniProtKB-UniRule"/>
</dbReference>
<accession>F2L332</accession>
<dbReference type="HAMAP" id="MF_00217">
    <property type="entry name" value="Mevalonate_kinase"/>
    <property type="match status" value="1"/>
</dbReference>
<dbReference type="PRINTS" id="PR00959">
    <property type="entry name" value="MEVGALKINASE"/>
</dbReference>
<dbReference type="GO" id="GO:0005829">
    <property type="term" value="C:cytosol"/>
    <property type="evidence" value="ECO:0007669"/>
    <property type="project" value="TreeGrafter"/>
</dbReference>
<dbReference type="SUPFAM" id="SSF54211">
    <property type="entry name" value="Ribosomal protein S5 domain 2-like"/>
    <property type="match status" value="1"/>
</dbReference>
<dbReference type="InterPro" id="IPR020568">
    <property type="entry name" value="Ribosomal_Su5_D2-typ_SF"/>
</dbReference>
<gene>
    <name evidence="11" type="primary">mvk</name>
    <name evidence="14" type="ordered locus">TUZN_1685</name>
</gene>
<dbReference type="UniPathway" id="UPA00057">
    <property type="reaction ID" value="UER00098"/>
</dbReference>
<evidence type="ECO:0000256" key="6">
    <source>
        <dbReference type="ARBA" id="ARBA00022840"/>
    </source>
</evidence>
<keyword evidence="3 11" id="KW-0808">Transferase</keyword>
<keyword evidence="7 11" id="KW-0460">Magnesium</keyword>
<comment type="subunit">
    <text evidence="11">Homodimer.</text>
</comment>
<proteinExistence type="inferred from homology"/>
<dbReference type="GO" id="GO:0004496">
    <property type="term" value="F:mevalonate kinase activity"/>
    <property type="evidence" value="ECO:0007669"/>
    <property type="project" value="UniProtKB-UniRule"/>
</dbReference>
<keyword evidence="8 11" id="KW-0443">Lipid metabolism</keyword>
<dbReference type="RefSeq" id="WP_013680486.1">
    <property type="nucleotide sequence ID" value="NC_015315.1"/>
</dbReference>
<keyword evidence="15" id="KW-1185">Reference proteome</keyword>
<dbReference type="Proteomes" id="UP000008138">
    <property type="component" value="Chromosome"/>
</dbReference>
<dbReference type="NCBIfam" id="TIGR00549">
    <property type="entry name" value="mevalon_kin"/>
    <property type="match status" value="1"/>
</dbReference>
<evidence type="ECO:0000256" key="7">
    <source>
        <dbReference type="ARBA" id="ARBA00022842"/>
    </source>
</evidence>